<accession>A0A1N5UYY8</accession>
<gene>
    <name evidence="8" type="ORF">CSP5_1172</name>
</gene>
<dbReference type="SMART" id="SM00729">
    <property type="entry name" value="Elp3"/>
    <property type="match status" value="1"/>
</dbReference>
<dbReference type="EMBL" id="LT671858">
    <property type="protein sequence ID" value="SIM66071.1"/>
    <property type="molecule type" value="Genomic_DNA"/>
</dbReference>
<evidence type="ECO:0000256" key="2">
    <source>
        <dbReference type="ARBA" id="ARBA00022485"/>
    </source>
</evidence>
<evidence type="ECO:0000256" key="3">
    <source>
        <dbReference type="ARBA" id="ARBA00022691"/>
    </source>
</evidence>
<dbReference type="InterPro" id="IPR013785">
    <property type="entry name" value="Aldolase_TIM"/>
</dbReference>
<name>A0A1N5UYY8_9ARCH</name>
<keyword evidence="5" id="KW-0408">Iron</keyword>
<dbReference type="GO" id="GO:0003824">
    <property type="term" value="F:catalytic activity"/>
    <property type="evidence" value="ECO:0007669"/>
    <property type="project" value="InterPro"/>
</dbReference>
<keyword evidence="2" id="KW-0004">4Fe-4S</keyword>
<evidence type="ECO:0000256" key="5">
    <source>
        <dbReference type="ARBA" id="ARBA00023004"/>
    </source>
</evidence>
<dbReference type="InterPro" id="IPR039661">
    <property type="entry name" value="ELP3"/>
</dbReference>
<evidence type="ECO:0000313" key="8">
    <source>
        <dbReference type="EMBL" id="SIM66071.1"/>
    </source>
</evidence>
<dbReference type="InterPro" id="IPR058240">
    <property type="entry name" value="rSAM_sf"/>
</dbReference>
<dbReference type="InterPro" id="IPR006638">
    <property type="entry name" value="Elp3/MiaA/NifB-like_rSAM"/>
</dbReference>
<evidence type="ECO:0000313" key="9">
    <source>
        <dbReference type="Proteomes" id="UP000195607"/>
    </source>
</evidence>
<dbReference type="Pfam" id="PF04055">
    <property type="entry name" value="Radical_SAM"/>
    <property type="match status" value="1"/>
</dbReference>
<dbReference type="SFLD" id="SFLDS00029">
    <property type="entry name" value="Radical_SAM"/>
    <property type="match status" value="1"/>
</dbReference>
<reference evidence="8 9" key="1">
    <citation type="submission" date="2016-04" db="EMBL/GenBank/DDBJ databases">
        <authorList>
            <person name="Evans L.H."/>
            <person name="Alamgir A."/>
            <person name="Owens N."/>
            <person name="Weber N.D."/>
            <person name="Virtaneva K."/>
            <person name="Barbian K."/>
            <person name="Babar A."/>
            <person name="Rosenke K."/>
        </authorList>
    </citation>
    <scope>NUCLEOTIDE SEQUENCE [LARGE SCALE GENOMIC DNA]</scope>
    <source>
        <strain evidence="9">S5(T) (JCM 30642 \VKM B-2941)</strain>
    </source>
</reference>
<sequence>MINRELAAEVKSLMPSRERETDRNSPVSMWNEMDRLRGKPEPTTVVIFRTRGCSWYDFSSCSMCGYFNDVNTNVGMENLKAQIDKAYDFMENTKILKIFTSGSFLDRREVPKESFDYFMKRMSDKVEKLLVESRTEYVTETTIKDMKSYGIDTRIAIGVESSNDYVVKNKVNKGTNFSKFINAAKTLQKEKVELRSYLLLKPPFMSEEEAVIDAIKSVRDCAPYSTDISVNPMNIQKNTLVEKLWKRGEYRPPWLWSVARVLLETGDVEADVLSYPTGGDRERGAHNDDRDQELVKLIFNSSLNQDFRELQEYYERGEKTKYFSHIRNENRLPVQYDIDSFIRKITSGSVKIQ</sequence>
<keyword evidence="4" id="KW-0479">Metal-binding</keyword>
<evidence type="ECO:0000256" key="4">
    <source>
        <dbReference type="ARBA" id="ARBA00022723"/>
    </source>
</evidence>
<dbReference type="GO" id="GO:0005737">
    <property type="term" value="C:cytoplasm"/>
    <property type="evidence" value="ECO:0007669"/>
    <property type="project" value="TreeGrafter"/>
</dbReference>
<evidence type="ECO:0000256" key="1">
    <source>
        <dbReference type="ARBA" id="ARBA00001966"/>
    </source>
</evidence>
<dbReference type="Proteomes" id="UP000195607">
    <property type="component" value="Chromosome I"/>
</dbReference>
<dbReference type="SUPFAM" id="SSF102114">
    <property type="entry name" value="Radical SAM enzymes"/>
    <property type="match status" value="1"/>
</dbReference>
<evidence type="ECO:0000259" key="7">
    <source>
        <dbReference type="SMART" id="SM00729"/>
    </source>
</evidence>
<dbReference type="AlphaFoldDB" id="A0A1N5UYY8"/>
<dbReference type="NCBIfam" id="TIGR01210">
    <property type="entry name" value="archaeosine biosynthesis radical SAM protein RaSEA"/>
    <property type="match status" value="1"/>
</dbReference>
<dbReference type="InterPro" id="IPR005909">
    <property type="entry name" value="RaSEA"/>
</dbReference>
<dbReference type="Gene3D" id="3.20.20.70">
    <property type="entry name" value="Aldolase class I"/>
    <property type="match status" value="1"/>
</dbReference>
<feature type="domain" description="Elp3/MiaA/NifB-like radical SAM core" evidence="7">
    <location>
        <begin position="43"/>
        <end position="264"/>
    </location>
</feature>
<dbReference type="PANTHER" id="PTHR11135">
    <property type="entry name" value="HISTONE ACETYLTRANSFERASE-RELATED"/>
    <property type="match status" value="1"/>
</dbReference>
<dbReference type="GO" id="GO:0002926">
    <property type="term" value="P:tRNA wobble base 5-methoxycarbonylmethyl-2-thiouridinylation"/>
    <property type="evidence" value="ECO:0007669"/>
    <property type="project" value="TreeGrafter"/>
</dbReference>
<dbReference type="GO" id="GO:0051539">
    <property type="term" value="F:4 iron, 4 sulfur cluster binding"/>
    <property type="evidence" value="ECO:0007669"/>
    <property type="project" value="UniProtKB-KW"/>
</dbReference>
<dbReference type="GeneID" id="41588431"/>
<evidence type="ECO:0000256" key="6">
    <source>
        <dbReference type="ARBA" id="ARBA00023014"/>
    </source>
</evidence>
<proteinExistence type="predicted"/>
<dbReference type="PANTHER" id="PTHR11135:SF0">
    <property type="entry name" value="ELONGATOR COMPLEX PROTEIN 3"/>
    <property type="match status" value="1"/>
</dbReference>
<dbReference type="PIRSF" id="PIRSF004954">
    <property type="entry name" value="Radical_SAM"/>
    <property type="match status" value="1"/>
</dbReference>
<dbReference type="RefSeq" id="WP_148689848.1">
    <property type="nucleotide sequence ID" value="NZ_LT671858.1"/>
</dbReference>
<organism evidence="8 9">
    <name type="scientific">Cuniculiplasma divulgatum</name>
    <dbReference type="NCBI Taxonomy" id="1673428"/>
    <lineage>
        <taxon>Archaea</taxon>
        <taxon>Methanobacteriati</taxon>
        <taxon>Thermoplasmatota</taxon>
        <taxon>Thermoplasmata</taxon>
        <taxon>Thermoplasmatales</taxon>
        <taxon>Cuniculiplasmataceae</taxon>
        <taxon>Cuniculiplasma</taxon>
    </lineage>
</organism>
<protein>
    <submittedName>
        <fullName evidence="8">Radical SAM superfamily enzyme</fullName>
    </submittedName>
</protein>
<dbReference type="GO" id="GO:0046872">
    <property type="term" value="F:metal ion binding"/>
    <property type="evidence" value="ECO:0007669"/>
    <property type="project" value="UniProtKB-KW"/>
</dbReference>
<dbReference type="InterPro" id="IPR007197">
    <property type="entry name" value="rSAM"/>
</dbReference>
<keyword evidence="6" id="KW-0411">Iron-sulfur</keyword>
<keyword evidence="3" id="KW-0949">S-adenosyl-L-methionine</keyword>
<comment type="cofactor">
    <cofactor evidence="1">
        <name>[4Fe-4S] cluster</name>
        <dbReference type="ChEBI" id="CHEBI:49883"/>
    </cofactor>
</comment>